<protein>
    <submittedName>
        <fullName evidence="11">Mitochondrial proton/calcium exchanger protein</fullName>
    </submittedName>
</protein>
<dbReference type="EMBL" id="JACGWM010000006">
    <property type="protein sequence ID" value="KAL0368703.1"/>
    <property type="molecule type" value="Genomic_DNA"/>
</dbReference>
<keyword evidence="4 9" id="KW-1133">Transmembrane helix</keyword>
<evidence type="ECO:0000256" key="6">
    <source>
        <dbReference type="ARBA" id="ARBA00023136"/>
    </source>
</evidence>
<keyword evidence="3" id="KW-0999">Mitochondrion inner membrane</keyword>
<gene>
    <name evidence="11" type="ORF">Scaly_1089200</name>
</gene>
<dbReference type="AlphaFoldDB" id="A0AAW2QLI5"/>
<dbReference type="PANTHER" id="PTHR14009:SF31">
    <property type="entry name" value="MITOCHONDRIAL PROTON_CALCIUM EXCHANGER PROTEIN"/>
    <property type="match status" value="1"/>
</dbReference>
<evidence type="ECO:0000256" key="2">
    <source>
        <dbReference type="ARBA" id="ARBA00022692"/>
    </source>
</evidence>
<dbReference type="GO" id="GO:0043022">
    <property type="term" value="F:ribosome binding"/>
    <property type="evidence" value="ECO:0007669"/>
    <property type="project" value="InterPro"/>
</dbReference>
<dbReference type="Pfam" id="PF07766">
    <property type="entry name" value="LETM1_RBD"/>
    <property type="match status" value="2"/>
</dbReference>
<evidence type="ECO:0000256" key="9">
    <source>
        <dbReference type="SAM" id="Phobius"/>
    </source>
</evidence>
<evidence type="ECO:0000256" key="1">
    <source>
        <dbReference type="ARBA" id="ARBA00004434"/>
    </source>
</evidence>
<evidence type="ECO:0000313" key="11">
    <source>
        <dbReference type="EMBL" id="KAL0368703.1"/>
    </source>
</evidence>
<keyword evidence="5 7" id="KW-0496">Mitochondrion</keyword>
<evidence type="ECO:0000256" key="5">
    <source>
        <dbReference type="ARBA" id="ARBA00023128"/>
    </source>
</evidence>
<dbReference type="InterPro" id="IPR033122">
    <property type="entry name" value="LETM1-like_RBD"/>
</dbReference>
<reference evidence="11" key="2">
    <citation type="journal article" date="2024" name="Plant">
        <title>Genomic evolution and insights into agronomic trait innovations of Sesamum species.</title>
        <authorList>
            <person name="Miao H."/>
            <person name="Wang L."/>
            <person name="Qu L."/>
            <person name="Liu H."/>
            <person name="Sun Y."/>
            <person name="Le M."/>
            <person name="Wang Q."/>
            <person name="Wei S."/>
            <person name="Zheng Y."/>
            <person name="Lin W."/>
            <person name="Duan Y."/>
            <person name="Cao H."/>
            <person name="Xiong S."/>
            <person name="Wang X."/>
            <person name="Wei L."/>
            <person name="Li C."/>
            <person name="Ma Q."/>
            <person name="Ju M."/>
            <person name="Zhao R."/>
            <person name="Li G."/>
            <person name="Mu C."/>
            <person name="Tian Q."/>
            <person name="Mei H."/>
            <person name="Zhang T."/>
            <person name="Gao T."/>
            <person name="Zhang H."/>
        </authorList>
    </citation>
    <scope>NUCLEOTIDE SEQUENCE</scope>
    <source>
        <strain evidence="11">KEN8</strain>
    </source>
</reference>
<dbReference type="GO" id="GO:0030003">
    <property type="term" value="P:intracellular monoatomic cation homeostasis"/>
    <property type="evidence" value="ECO:0007669"/>
    <property type="project" value="TreeGrafter"/>
</dbReference>
<keyword evidence="6 9" id="KW-0472">Membrane</keyword>
<name>A0AAW2QLI5_9LAMI</name>
<dbReference type="InterPro" id="IPR044202">
    <property type="entry name" value="LETM1/MDM38-like"/>
</dbReference>
<sequence length="574" mass="64902">MASRAILRRRKILSDYLNAPVRSIQSVHTLIQGQSYQCFDSRGYTTITDHVSVTFDQLRENDEASALSKIPLDCSTLGIFGRKAYGITSFSYGNRRTGFNCLMCVKLMSQPRRYASTATAKQPDSGSDDDNEEIAAAKRKEASPEECDQAVVGLSTAKAKAKAKKLQESQSFYMPILKKLWATFLGIGPALRAVASMSREDWAKKLRHWKNEFVSTLQHYWLGSKLLWADVRISSRLLLKLAGGKSLSRRERQQLTRTTADVFRLVPFAVFIIVPFMEFLLPVFLKLFPNMLPSTFQDKMKEEEALKRRLIAKIEYAKFLQDTVKEMAKEVQNSRSGETKKTAEDLDEFLNRASPSEYVQVYGNHPYRNGCLFAVYATKRLQRIKEDDRLIQAEGVESLSEAELREDCRERGMLGVLSVEEMRQQHLIFSANAVAAHTSQYQGKLRPAGGREKEDQLARTKESGGAEVDVALKEMTIPTAGEAQQQARARALDKHEHLCELVVPLAVLASASSVSREREEFLRLVNKEIDFTNSMVDKDVTHSELAAMKAYKAARDESDDVLKFPRATWFHLLS</sequence>
<feature type="compositionally biased region" description="Polar residues" evidence="8">
    <location>
        <begin position="116"/>
        <end position="125"/>
    </location>
</feature>
<dbReference type="PROSITE" id="PS51758">
    <property type="entry name" value="LETM1_RBD"/>
    <property type="match status" value="1"/>
</dbReference>
<evidence type="ECO:0000256" key="7">
    <source>
        <dbReference type="PROSITE-ProRule" id="PRU01094"/>
    </source>
</evidence>
<feature type="domain" description="Letm1 RBD" evidence="10">
    <location>
        <begin position="279"/>
        <end position="466"/>
    </location>
</feature>
<dbReference type="PANTHER" id="PTHR14009">
    <property type="entry name" value="LEUCINE ZIPPER-EF-HAND CONTAINING TRANSMEMBRANE PROTEIN"/>
    <property type="match status" value="1"/>
</dbReference>
<comment type="caution">
    <text evidence="11">The sequence shown here is derived from an EMBL/GenBank/DDBJ whole genome shotgun (WGS) entry which is preliminary data.</text>
</comment>
<proteinExistence type="predicted"/>
<evidence type="ECO:0000256" key="3">
    <source>
        <dbReference type="ARBA" id="ARBA00022792"/>
    </source>
</evidence>
<feature type="transmembrane region" description="Helical" evidence="9">
    <location>
        <begin position="262"/>
        <end position="285"/>
    </location>
</feature>
<keyword evidence="2 9" id="KW-0812">Transmembrane</keyword>
<dbReference type="GO" id="GO:0005743">
    <property type="term" value="C:mitochondrial inner membrane"/>
    <property type="evidence" value="ECO:0007669"/>
    <property type="project" value="UniProtKB-SubCell"/>
</dbReference>
<comment type="subcellular location">
    <subcellularLocation>
        <location evidence="1">Mitochondrion inner membrane</location>
        <topology evidence="1">Single-pass membrane protein</topology>
    </subcellularLocation>
</comment>
<organism evidence="11">
    <name type="scientific">Sesamum calycinum</name>
    <dbReference type="NCBI Taxonomy" id="2727403"/>
    <lineage>
        <taxon>Eukaryota</taxon>
        <taxon>Viridiplantae</taxon>
        <taxon>Streptophyta</taxon>
        <taxon>Embryophyta</taxon>
        <taxon>Tracheophyta</taxon>
        <taxon>Spermatophyta</taxon>
        <taxon>Magnoliopsida</taxon>
        <taxon>eudicotyledons</taxon>
        <taxon>Gunneridae</taxon>
        <taxon>Pentapetalae</taxon>
        <taxon>asterids</taxon>
        <taxon>lamiids</taxon>
        <taxon>Lamiales</taxon>
        <taxon>Pedaliaceae</taxon>
        <taxon>Sesamum</taxon>
    </lineage>
</organism>
<reference evidence="11" key="1">
    <citation type="submission" date="2020-06" db="EMBL/GenBank/DDBJ databases">
        <authorList>
            <person name="Li T."/>
            <person name="Hu X."/>
            <person name="Zhang T."/>
            <person name="Song X."/>
            <person name="Zhang H."/>
            <person name="Dai N."/>
            <person name="Sheng W."/>
            <person name="Hou X."/>
            <person name="Wei L."/>
        </authorList>
    </citation>
    <scope>NUCLEOTIDE SEQUENCE</scope>
    <source>
        <strain evidence="11">KEN8</strain>
        <tissue evidence="11">Leaf</tissue>
    </source>
</reference>
<evidence type="ECO:0000256" key="4">
    <source>
        <dbReference type="ARBA" id="ARBA00022989"/>
    </source>
</evidence>
<feature type="region of interest" description="Disordered" evidence="8">
    <location>
        <begin position="115"/>
        <end position="142"/>
    </location>
</feature>
<evidence type="ECO:0000259" key="10">
    <source>
        <dbReference type="PROSITE" id="PS51758"/>
    </source>
</evidence>
<accession>A0AAW2QLI5</accession>
<evidence type="ECO:0000256" key="8">
    <source>
        <dbReference type="SAM" id="MobiDB-lite"/>
    </source>
</evidence>